<sequence length="617" mass="68201">MKTSFAIAVILGTAFLAAAPIVTSLPPPQVPMNAPELPVQRLFASSIFQGDDVQPLLRSIASGLNQGYPDGWERFTRTPVSSGSSSIEMVTADNLKSAMQNWGLDGGVLDQAYDRVHTAIELAVSEAVYFAQGFSYNWAPCQGGGDHPACLSTLIVVVKVPDAIGDDDAWKAEVGHIYISTVAETLQQWVPWHRCHNCWFKRCCHDGADPRNLETWELEAVKIMMSTFQADWALKHPPGYPAEMSFARTNVSPSRSLAAPSPPLWPGRFDNLLRLFLGNPVENSDVNKTYRGGLLAAVQNATLSHRQGFHNMELSVREQGVVPVVEDMLSSCFSKAGIQESIEKWWRRAYVKDQTDPISLECEFAAQRKVSVIPARTGCAASSNVAVDTSYFWVLIAPREGLFDILFMEGEVSVTFDDCIPIKDDDQEGDGEVRTTYVLFDDQESSGCMVRWANVDPSNGSFRSVQYLAEWAAYPSYFTKVVLDFLRLASASSYLKVPIYDKRPSFLQQYQVPNTTTTASLTSSLSFDVLMVSIGKFADTWSKLANAIGSSSVTTIQRRICLGFDALDYKASTGVMQGVSSKNMASLVEDVVDFEELPRREDIRRLMSGVKYSTNFT</sequence>
<organism evidence="2 3">
    <name type="scientific">Linnemannia schmuckeri</name>
    <dbReference type="NCBI Taxonomy" id="64567"/>
    <lineage>
        <taxon>Eukaryota</taxon>
        <taxon>Fungi</taxon>
        <taxon>Fungi incertae sedis</taxon>
        <taxon>Mucoromycota</taxon>
        <taxon>Mortierellomycotina</taxon>
        <taxon>Mortierellomycetes</taxon>
        <taxon>Mortierellales</taxon>
        <taxon>Mortierellaceae</taxon>
        <taxon>Linnemannia</taxon>
    </lineage>
</organism>
<accession>A0A9P5S0N3</accession>
<dbReference type="OrthoDB" id="10021044at2759"/>
<comment type="caution">
    <text evidence="2">The sequence shown here is derived from an EMBL/GenBank/DDBJ whole genome shotgun (WGS) entry which is preliminary data.</text>
</comment>
<dbReference type="AlphaFoldDB" id="A0A9P5S0N3"/>
<evidence type="ECO:0000313" key="3">
    <source>
        <dbReference type="Proteomes" id="UP000748756"/>
    </source>
</evidence>
<dbReference type="Proteomes" id="UP000748756">
    <property type="component" value="Unassembled WGS sequence"/>
</dbReference>
<evidence type="ECO:0000313" key="2">
    <source>
        <dbReference type="EMBL" id="KAF9150722.1"/>
    </source>
</evidence>
<feature type="signal peptide" evidence="1">
    <location>
        <begin position="1"/>
        <end position="24"/>
    </location>
</feature>
<proteinExistence type="predicted"/>
<keyword evidence="3" id="KW-1185">Reference proteome</keyword>
<keyword evidence="1" id="KW-0732">Signal</keyword>
<dbReference type="EMBL" id="JAAAUQ010000388">
    <property type="protein sequence ID" value="KAF9150722.1"/>
    <property type="molecule type" value="Genomic_DNA"/>
</dbReference>
<gene>
    <name evidence="2" type="ORF">BG015_007447</name>
</gene>
<evidence type="ECO:0000256" key="1">
    <source>
        <dbReference type="SAM" id="SignalP"/>
    </source>
</evidence>
<protein>
    <submittedName>
        <fullName evidence="2">Uncharacterized protein</fullName>
    </submittedName>
</protein>
<name>A0A9P5S0N3_9FUNG</name>
<reference evidence="2" key="1">
    <citation type="journal article" date="2020" name="Fungal Divers.">
        <title>Resolving the Mortierellaceae phylogeny through synthesis of multi-gene phylogenetics and phylogenomics.</title>
        <authorList>
            <person name="Vandepol N."/>
            <person name="Liber J."/>
            <person name="Desiro A."/>
            <person name="Na H."/>
            <person name="Kennedy M."/>
            <person name="Barry K."/>
            <person name="Grigoriev I.V."/>
            <person name="Miller A.N."/>
            <person name="O'Donnell K."/>
            <person name="Stajich J.E."/>
            <person name="Bonito G."/>
        </authorList>
    </citation>
    <scope>NUCLEOTIDE SEQUENCE</scope>
    <source>
        <strain evidence="2">NRRL 6426</strain>
    </source>
</reference>
<feature type="chain" id="PRO_5040252966" evidence="1">
    <location>
        <begin position="25"/>
        <end position="617"/>
    </location>
</feature>